<evidence type="ECO:0000256" key="1">
    <source>
        <dbReference type="SAM" id="MobiDB-lite"/>
    </source>
</evidence>
<sequence length="194" mass="20425">MVVTAFDPAEADSSALARSTAWAPELPCVLRHHLLLPAEATAEAARILAQEDWTLHAVADRDPAPTDAPAGPTDAESDEPASDAADPAGSASEAIPDAAEITTSQRPTPGVTPATTGRPRGSGRAEAPDLVSFEAVRVQRLDALHCAQARSRMAGLAQRLGGDALGWDALQIDQGGRLASEDSNDRRRRRVLRR</sequence>
<evidence type="ECO:0000313" key="3">
    <source>
        <dbReference type="Proteomes" id="UP000095210"/>
    </source>
</evidence>
<feature type="region of interest" description="Disordered" evidence="1">
    <location>
        <begin position="60"/>
        <end position="127"/>
    </location>
</feature>
<feature type="compositionally biased region" description="Low complexity" evidence="1">
    <location>
        <begin position="82"/>
        <end position="94"/>
    </location>
</feature>
<dbReference type="Proteomes" id="UP000095210">
    <property type="component" value="Chromosome"/>
</dbReference>
<reference evidence="3" key="1">
    <citation type="submission" date="2016-03" db="EMBL/GenBank/DDBJ databases">
        <title>Complete genome sequence of the type strain Actinoalloteichus hymeniacidonis DSM 45092.</title>
        <authorList>
            <person name="Schaffert L."/>
            <person name="Albersmeier A."/>
            <person name="Winkler A."/>
            <person name="Kalinowski J."/>
            <person name="Zotchev S."/>
            <person name="Ruckert C."/>
        </authorList>
    </citation>
    <scope>NUCLEOTIDE SEQUENCE [LARGE SCALE GENOMIC DNA]</scope>
    <source>
        <strain evidence="3">HPA177(T) (DSM 45092(T))</strain>
    </source>
</reference>
<keyword evidence="3" id="KW-1185">Reference proteome</keyword>
<dbReference type="KEGG" id="ahm:TL08_21765"/>
<dbReference type="AlphaFoldDB" id="A0AAC9HTK4"/>
<accession>A0AAC9HTK4</accession>
<protein>
    <submittedName>
        <fullName evidence="2">Uncharacterized protein</fullName>
    </submittedName>
</protein>
<organism evidence="2 3">
    <name type="scientific">Actinoalloteichus hymeniacidonis</name>
    <dbReference type="NCBI Taxonomy" id="340345"/>
    <lineage>
        <taxon>Bacteria</taxon>
        <taxon>Bacillati</taxon>
        <taxon>Actinomycetota</taxon>
        <taxon>Actinomycetes</taxon>
        <taxon>Pseudonocardiales</taxon>
        <taxon>Pseudonocardiaceae</taxon>
        <taxon>Actinoalloteichus</taxon>
    </lineage>
</organism>
<feature type="compositionally biased region" description="Low complexity" evidence="1">
    <location>
        <begin position="65"/>
        <end position="74"/>
    </location>
</feature>
<proteinExistence type="predicted"/>
<gene>
    <name evidence="2" type="ORF">TL08_21765</name>
</gene>
<evidence type="ECO:0000313" key="2">
    <source>
        <dbReference type="EMBL" id="AOS65140.1"/>
    </source>
</evidence>
<dbReference type="EMBL" id="CP014859">
    <property type="protein sequence ID" value="AOS65140.1"/>
    <property type="molecule type" value="Genomic_DNA"/>
</dbReference>
<name>A0AAC9HTK4_9PSEU</name>